<dbReference type="InterPro" id="IPR011009">
    <property type="entry name" value="Kinase-like_dom_sf"/>
</dbReference>
<keyword evidence="3" id="KW-1185">Reference proteome</keyword>
<dbReference type="InterPro" id="IPR002575">
    <property type="entry name" value="Aminoglycoside_PTrfase"/>
</dbReference>
<comment type="caution">
    <text evidence="2">The sequence shown here is derived from an EMBL/GenBank/DDBJ whole genome shotgun (WGS) entry which is preliminary data.</text>
</comment>
<dbReference type="RefSeq" id="WP_378931504.1">
    <property type="nucleotide sequence ID" value="NZ_JBHLVO010000003.1"/>
</dbReference>
<sequence>MVIEEIIHENPLLNSGLISLEPLNGGLNNQTYKVITKQKSFVVRINGKQNEYLNVTRRSEVDIMERAAREGFAPKVLIANNPEKYVVTEFIDGQMISPDNLNDENTKKLIISHLKKIHAMKDNERQCSPYYFIERYICGADELNVKHPHGLSPFLKKAEAIAHKRSYDKQFNGRYCHNDYFTVNMLSSGPDLYIIDWEMSGSGDVFFDLATIPFSNKFSEEQEKEWLKLYFETYEDEQFEILQELKFMHMVRECAWGMFYSGLDEKKINHDFNYYKHTLYVLERLQQGFNYL</sequence>
<dbReference type="Proteomes" id="UP001589854">
    <property type="component" value="Unassembled WGS sequence"/>
</dbReference>
<evidence type="ECO:0000313" key="2">
    <source>
        <dbReference type="EMBL" id="MFC0270958.1"/>
    </source>
</evidence>
<dbReference type="Gene3D" id="3.90.1200.10">
    <property type="match status" value="1"/>
</dbReference>
<protein>
    <submittedName>
        <fullName evidence="2">Phosphotransferase</fullName>
    </submittedName>
</protein>
<dbReference type="PANTHER" id="PTHR22603">
    <property type="entry name" value="CHOLINE/ETHANOALAMINE KINASE"/>
    <property type="match status" value="1"/>
</dbReference>
<gene>
    <name evidence="2" type="ORF">ACFFIX_05790</name>
</gene>
<dbReference type="Gene3D" id="3.30.200.20">
    <property type="entry name" value="Phosphorylase Kinase, domain 1"/>
    <property type="match status" value="1"/>
</dbReference>
<dbReference type="Pfam" id="PF01636">
    <property type="entry name" value="APH"/>
    <property type="match status" value="1"/>
</dbReference>
<name>A0ABV6GBU7_9BACI</name>
<reference evidence="2 3" key="1">
    <citation type="submission" date="2024-09" db="EMBL/GenBank/DDBJ databases">
        <authorList>
            <person name="Sun Q."/>
            <person name="Mori K."/>
        </authorList>
    </citation>
    <scope>NUCLEOTIDE SEQUENCE [LARGE SCALE GENOMIC DNA]</scope>
    <source>
        <strain evidence="2 3">CCM 7228</strain>
    </source>
</reference>
<proteinExistence type="predicted"/>
<dbReference type="EMBL" id="JBHLVO010000003">
    <property type="protein sequence ID" value="MFC0270958.1"/>
    <property type="molecule type" value="Genomic_DNA"/>
</dbReference>
<feature type="domain" description="Aminoglycoside phosphotransferase" evidence="1">
    <location>
        <begin position="20"/>
        <end position="237"/>
    </location>
</feature>
<accession>A0ABV6GBU7</accession>
<evidence type="ECO:0000259" key="1">
    <source>
        <dbReference type="Pfam" id="PF01636"/>
    </source>
</evidence>
<dbReference type="SUPFAM" id="SSF56112">
    <property type="entry name" value="Protein kinase-like (PK-like)"/>
    <property type="match status" value="1"/>
</dbReference>
<organism evidence="2 3">
    <name type="scientific">Metabacillus herbersteinensis</name>
    <dbReference type="NCBI Taxonomy" id="283816"/>
    <lineage>
        <taxon>Bacteria</taxon>
        <taxon>Bacillati</taxon>
        <taxon>Bacillota</taxon>
        <taxon>Bacilli</taxon>
        <taxon>Bacillales</taxon>
        <taxon>Bacillaceae</taxon>
        <taxon>Metabacillus</taxon>
    </lineage>
</organism>
<dbReference type="PANTHER" id="PTHR22603:SF66">
    <property type="entry name" value="ETHANOLAMINE KINASE"/>
    <property type="match status" value="1"/>
</dbReference>
<evidence type="ECO:0000313" key="3">
    <source>
        <dbReference type="Proteomes" id="UP001589854"/>
    </source>
</evidence>